<accession>A0A4V3SHJ9</accession>
<dbReference type="EMBL" id="ML220176">
    <property type="protein sequence ID" value="TGZ76504.1"/>
    <property type="molecule type" value="Genomic_DNA"/>
</dbReference>
<feature type="compositionally biased region" description="Polar residues" evidence="1">
    <location>
        <begin position="13"/>
        <end position="25"/>
    </location>
</feature>
<name>A0A4V3SHJ9_9PEZI</name>
<evidence type="ECO:0000313" key="3">
    <source>
        <dbReference type="Proteomes" id="UP000298138"/>
    </source>
</evidence>
<evidence type="ECO:0000313" key="2">
    <source>
        <dbReference type="EMBL" id="TGZ76504.1"/>
    </source>
</evidence>
<proteinExistence type="predicted"/>
<reference evidence="2 3" key="1">
    <citation type="submission" date="2019-04" db="EMBL/GenBank/DDBJ databases">
        <title>Comparative genomics and transcriptomics to analyze fruiting body development in filamentous ascomycetes.</title>
        <authorList>
            <consortium name="DOE Joint Genome Institute"/>
            <person name="Lutkenhaus R."/>
            <person name="Traeger S."/>
            <person name="Breuer J."/>
            <person name="Kuo A."/>
            <person name="Lipzen A."/>
            <person name="Pangilinan J."/>
            <person name="Dilworth D."/>
            <person name="Sandor L."/>
            <person name="Poggeler S."/>
            <person name="Barry K."/>
            <person name="Grigoriev I.V."/>
            <person name="Nowrousian M."/>
        </authorList>
    </citation>
    <scope>NUCLEOTIDE SEQUENCE [LARGE SCALE GENOMIC DNA]</scope>
    <source>
        <strain evidence="2 3">CBS 389.68</strain>
    </source>
</reference>
<evidence type="ECO:0000256" key="1">
    <source>
        <dbReference type="SAM" id="MobiDB-lite"/>
    </source>
</evidence>
<feature type="region of interest" description="Disordered" evidence="1">
    <location>
        <begin position="1"/>
        <end position="48"/>
    </location>
</feature>
<feature type="compositionally biased region" description="Basic and acidic residues" evidence="1">
    <location>
        <begin position="37"/>
        <end position="48"/>
    </location>
</feature>
<dbReference type="InParanoid" id="A0A4V3SHJ9"/>
<organism evidence="2 3">
    <name type="scientific">Ascodesmis nigricans</name>
    <dbReference type="NCBI Taxonomy" id="341454"/>
    <lineage>
        <taxon>Eukaryota</taxon>
        <taxon>Fungi</taxon>
        <taxon>Dikarya</taxon>
        <taxon>Ascomycota</taxon>
        <taxon>Pezizomycotina</taxon>
        <taxon>Pezizomycetes</taxon>
        <taxon>Pezizales</taxon>
        <taxon>Ascodesmidaceae</taxon>
        <taxon>Ascodesmis</taxon>
    </lineage>
</organism>
<dbReference type="AlphaFoldDB" id="A0A4V3SHJ9"/>
<keyword evidence="3" id="KW-1185">Reference proteome</keyword>
<protein>
    <submittedName>
        <fullName evidence="2">Uncharacterized protein</fullName>
    </submittedName>
</protein>
<gene>
    <name evidence="2" type="ORF">EX30DRAFT_246425</name>
</gene>
<dbReference type="Proteomes" id="UP000298138">
    <property type="component" value="Unassembled WGS sequence"/>
</dbReference>
<sequence>MDGQPPRRPSNFCPGTSSSSITHDNFVTPVRPKRYPFNKEERSERKARYDRIEQLTQELSAAVRDEMTRRKDLWDVDGAREEEAFWEARKQEVYKGLELLADEIHRAIRDRKKEAVLDLWSKEIEERRINAARQAAPREDG</sequence>
<dbReference type="OrthoDB" id="5378533at2759"/>